<gene>
    <name evidence="4" type="ORF">EI42_05991</name>
</gene>
<dbReference type="EMBL" id="QKUF01000044">
    <property type="protein sequence ID" value="PZW19682.1"/>
    <property type="molecule type" value="Genomic_DNA"/>
</dbReference>
<proteinExistence type="predicted"/>
<dbReference type="AlphaFoldDB" id="A0A326TT34"/>
<evidence type="ECO:0000259" key="3">
    <source>
        <dbReference type="SMART" id="SM00560"/>
    </source>
</evidence>
<evidence type="ECO:0000256" key="2">
    <source>
        <dbReference type="ARBA" id="ARBA00023157"/>
    </source>
</evidence>
<dbReference type="Proteomes" id="UP000248806">
    <property type="component" value="Unassembled WGS sequence"/>
</dbReference>
<dbReference type="Pfam" id="PF13385">
    <property type="entry name" value="Laminin_G_3"/>
    <property type="match status" value="1"/>
</dbReference>
<sequence>MAVLAQDNFNRAAVSNGWGMATDGKIWGAATNDPPEGGYLDMLSTNGTQGQIRNSPSNPGSRLHYRLGSASTGNMELLATFIPASTSDEFGLDARLSGNAGTSNLTGYRFNLSSGSLLIARFVNNSTTQTWSGPAKSITANTAYKMRFRVTGSNPTRLQGRLWLASSQEPSTWDMDVSDSSPVLTGGYGVTALPSSASWLRVDDLTVTDSGAPTVTGSVTETLQTPLQGRERVTLTGWRLVNEFSRGSEMVMSGPVSVARVVETVQQVEQVLAKALPFTRRDITESSRQFESVQIAMLRASDPDALMQVSDLVQQYERVMHSLLAPSIEYCAKIYYGGGQYGELDVQLKGSPDLYELRTVRQVSNFLQAHLYPEVIRQDAPVFYDRCNQDTALSLQGGVTTNEPGVIASDPSIRFDGSTGYGVVANMTLKDWNQYSLELWIKFADLSRNGYCSLVATDNPVSTNHGMRLDVSTGSYHALYVANGYEDFFNSIDVPTTWQFNQWYHVVATYDNTRLKLYLNGTKVGDIASSGNLSNPAYALTLARNPVLSTFFAGWIDEFALYSYALSQTQITAHYQARNSL</sequence>
<organism evidence="4 5">
    <name type="scientific">Thermosporothrix hazakensis</name>
    <dbReference type="NCBI Taxonomy" id="644383"/>
    <lineage>
        <taxon>Bacteria</taxon>
        <taxon>Bacillati</taxon>
        <taxon>Chloroflexota</taxon>
        <taxon>Ktedonobacteria</taxon>
        <taxon>Ktedonobacterales</taxon>
        <taxon>Thermosporotrichaceae</taxon>
        <taxon>Thermosporothrix</taxon>
    </lineage>
</organism>
<feature type="domain" description="LamG-like jellyroll fold" evidence="3">
    <location>
        <begin position="433"/>
        <end position="569"/>
    </location>
</feature>
<dbReference type="InterPro" id="IPR006558">
    <property type="entry name" value="LamG-like"/>
</dbReference>
<dbReference type="GO" id="GO:0030246">
    <property type="term" value="F:carbohydrate binding"/>
    <property type="evidence" value="ECO:0007669"/>
    <property type="project" value="UniProtKB-KW"/>
</dbReference>
<evidence type="ECO:0000313" key="4">
    <source>
        <dbReference type="EMBL" id="PZW19682.1"/>
    </source>
</evidence>
<keyword evidence="4" id="KW-0430">Lectin</keyword>
<comment type="caution">
    <text evidence="4">The sequence shown here is derived from an EMBL/GenBank/DDBJ whole genome shotgun (WGS) entry which is preliminary data.</text>
</comment>
<dbReference type="InterPro" id="IPR013320">
    <property type="entry name" value="ConA-like_dom_sf"/>
</dbReference>
<dbReference type="Gene3D" id="2.60.120.200">
    <property type="match status" value="1"/>
</dbReference>
<dbReference type="SMART" id="SM00560">
    <property type="entry name" value="LamGL"/>
    <property type="match status" value="1"/>
</dbReference>
<reference evidence="4 5" key="1">
    <citation type="submission" date="2018-06" db="EMBL/GenBank/DDBJ databases">
        <title>Genomic Encyclopedia of Archaeal and Bacterial Type Strains, Phase II (KMG-II): from individual species to whole genera.</title>
        <authorList>
            <person name="Goeker M."/>
        </authorList>
    </citation>
    <scope>NUCLEOTIDE SEQUENCE [LARGE SCALE GENOMIC DNA]</scope>
    <source>
        <strain evidence="4 5">ATCC BAA-1881</strain>
    </source>
</reference>
<accession>A0A326TT34</accession>
<keyword evidence="1" id="KW-0732">Signal</keyword>
<evidence type="ECO:0000256" key="1">
    <source>
        <dbReference type="ARBA" id="ARBA00022729"/>
    </source>
</evidence>
<keyword evidence="2" id="KW-1015">Disulfide bond</keyword>
<protein>
    <submittedName>
        <fullName evidence="4">Concanavalin A-like lectin/glucanase superfamily protein</fullName>
    </submittedName>
</protein>
<evidence type="ECO:0000313" key="5">
    <source>
        <dbReference type="Proteomes" id="UP000248806"/>
    </source>
</evidence>
<dbReference type="SUPFAM" id="SSF49899">
    <property type="entry name" value="Concanavalin A-like lectins/glucanases"/>
    <property type="match status" value="1"/>
</dbReference>
<dbReference type="Gene3D" id="2.60.120.560">
    <property type="entry name" value="Exo-inulinase, domain 1"/>
    <property type="match status" value="1"/>
</dbReference>
<dbReference type="RefSeq" id="WP_111326211.1">
    <property type="nucleotide sequence ID" value="NZ_BIFX01000001.1"/>
</dbReference>
<dbReference type="OrthoDB" id="166833at2"/>
<name>A0A326TT34_THEHA</name>
<keyword evidence="5" id="KW-1185">Reference proteome</keyword>